<evidence type="ECO:0000313" key="4">
    <source>
        <dbReference type="Proteomes" id="UP000317332"/>
    </source>
</evidence>
<dbReference type="OrthoDB" id="9803333at2"/>
<dbReference type="Pfam" id="PF13561">
    <property type="entry name" value="adh_short_C2"/>
    <property type="match status" value="1"/>
</dbReference>
<dbReference type="EMBL" id="VHIQ01000002">
    <property type="protein sequence ID" value="TPV34860.1"/>
    <property type="molecule type" value="Genomic_DNA"/>
</dbReference>
<name>A0A506PRK9_9FLAO</name>
<reference evidence="3 4" key="1">
    <citation type="submission" date="2019-06" db="EMBL/GenBank/DDBJ databases">
        <title>Flavobacteriaceae Paucihalobacterium erythroidium CWB-1, complete genome.</title>
        <authorList>
            <person name="Wu S."/>
        </authorList>
    </citation>
    <scope>NUCLEOTIDE SEQUENCE [LARGE SCALE GENOMIC DNA]</scope>
    <source>
        <strain evidence="3 4">CWB-1</strain>
    </source>
</reference>
<proteinExistence type="inferred from homology"/>
<accession>A0A506PRK9</accession>
<organism evidence="3 4">
    <name type="scientific">Paucihalobacter ruber</name>
    <dbReference type="NCBI Taxonomy" id="2567861"/>
    <lineage>
        <taxon>Bacteria</taxon>
        <taxon>Pseudomonadati</taxon>
        <taxon>Bacteroidota</taxon>
        <taxon>Flavobacteriia</taxon>
        <taxon>Flavobacteriales</taxon>
        <taxon>Flavobacteriaceae</taxon>
        <taxon>Paucihalobacter</taxon>
    </lineage>
</organism>
<dbReference type="AlphaFoldDB" id="A0A506PRK9"/>
<dbReference type="PRINTS" id="PR00081">
    <property type="entry name" value="GDHRDH"/>
</dbReference>
<sequence length="265" mass="29032">MVKEFEHKNYWALILGGGSGLGLASAKKLAQHGMNICVLYRAPRNMEHAIQKEFESIKKIGVDFLSFNADALNPKNRVEIIHQLKAKMANNGSVKTLVHSIAKGNLKPMTHTENPTLKTDDFLLTINAMAISLYDWTKAVLDSKLFHNDARIISFTSEGNIKAWHGYAAVSAAKTSLEAITRSMALELAPFGIKANCIQAGTTNTPSFRAIPGSEALEKMAVQRNPFNKLTTPEDVANVVYLLSKDEAAWINGSIITVDGGEHLR</sequence>
<evidence type="ECO:0000313" key="3">
    <source>
        <dbReference type="EMBL" id="TPV34860.1"/>
    </source>
</evidence>
<dbReference type="RefSeq" id="WP_140989282.1">
    <property type="nucleotide sequence ID" value="NZ_VHIQ01000002.1"/>
</dbReference>
<evidence type="ECO:0000256" key="1">
    <source>
        <dbReference type="ARBA" id="ARBA00006484"/>
    </source>
</evidence>
<evidence type="ECO:0000256" key="2">
    <source>
        <dbReference type="ARBA" id="ARBA00023002"/>
    </source>
</evidence>
<gene>
    <name evidence="3" type="ORF">FJ651_04825</name>
</gene>
<keyword evidence="4" id="KW-1185">Reference proteome</keyword>
<keyword evidence="2" id="KW-0560">Oxidoreductase</keyword>
<dbReference type="InterPro" id="IPR036291">
    <property type="entry name" value="NAD(P)-bd_dom_sf"/>
</dbReference>
<dbReference type="SUPFAM" id="SSF51735">
    <property type="entry name" value="NAD(P)-binding Rossmann-fold domains"/>
    <property type="match status" value="1"/>
</dbReference>
<protein>
    <submittedName>
        <fullName evidence="3">SDR family oxidoreductase</fullName>
    </submittedName>
</protein>
<dbReference type="InterPro" id="IPR051122">
    <property type="entry name" value="SDR_DHRS6-like"/>
</dbReference>
<dbReference type="GO" id="GO:0016491">
    <property type="term" value="F:oxidoreductase activity"/>
    <property type="evidence" value="ECO:0007669"/>
    <property type="project" value="UniProtKB-KW"/>
</dbReference>
<dbReference type="PANTHER" id="PTHR43477">
    <property type="entry name" value="DIHYDROANTICAPSIN 7-DEHYDROGENASE"/>
    <property type="match status" value="1"/>
</dbReference>
<comment type="caution">
    <text evidence="3">The sequence shown here is derived from an EMBL/GenBank/DDBJ whole genome shotgun (WGS) entry which is preliminary data.</text>
</comment>
<dbReference type="InterPro" id="IPR002347">
    <property type="entry name" value="SDR_fam"/>
</dbReference>
<dbReference type="PANTHER" id="PTHR43477:SF1">
    <property type="entry name" value="DIHYDROANTICAPSIN 7-DEHYDROGENASE"/>
    <property type="match status" value="1"/>
</dbReference>
<dbReference type="Gene3D" id="3.40.50.720">
    <property type="entry name" value="NAD(P)-binding Rossmann-like Domain"/>
    <property type="match status" value="2"/>
</dbReference>
<comment type="similarity">
    <text evidence="1">Belongs to the short-chain dehydrogenases/reductases (SDR) family.</text>
</comment>
<dbReference type="Proteomes" id="UP000317332">
    <property type="component" value="Unassembled WGS sequence"/>
</dbReference>